<dbReference type="Proteomes" id="UP000008144">
    <property type="component" value="Unassembled WGS sequence"/>
</dbReference>
<keyword evidence="1" id="KW-1133">Transmembrane helix</keyword>
<keyword evidence="1" id="KW-0472">Membrane</keyword>
<reference evidence="3" key="1">
    <citation type="journal article" date="2002" name="Science">
        <title>The draft genome of Ciona intestinalis: insights into chordate and vertebrate origins.</title>
        <authorList>
            <person name="Dehal P."/>
            <person name="Satou Y."/>
            <person name="Campbell R.K."/>
            <person name="Chapman J."/>
            <person name="Degnan B."/>
            <person name="De Tomaso A."/>
            <person name="Davidson B."/>
            <person name="Di Gregorio A."/>
            <person name="Gelpke M."/>
            <person name="Goodstein D.M."/>
            <person name="Harafuji N."/>
            <person name="Hastings K.E."/>
            <person name="Ho I."/>
            <person name="Hotta K."/>
            <person name="Huang W."/>
            <person name="Kawashima T."/>
            <person name="Lemaire P."/>
            <person name="Martinez D."/>
            <person name="Meinertzhagen I.A."/>
            <person name="Necula S."/>
            <person name="Nonaka M."/>
            <person name="Putnam N."/>
            <person name="Rash S."/>
            <person name="Saiga H."/>
            <person name="Satake M."/>
            <person name="Terry A."/>
            <person name="Yamada L."/>
            <person name="Wang H.G."/>
            <person name="Awazu S."/>
            <person name="Azumi K."/>
            <person name="Boore J."/>
            <person name="Branno M."/>
            <person name="Chin-Bow S."/>
            <person name="DeSantis R."/>
            <person name="Doyle S."/>
            <person name="Francino P."/>
            <person name="Keys D.N."/>
            <person name="Haga S."/>
            <person name="Hayashi H."/>
            <person name="Hino K."/>
            <person name="Imai K.S."/>
            <person name="Inaba K."/>
            <person name="Kano S."/>
            <person name="Kobayashi K."/>
            <person name="Kobayashi M."/>
            <person name="Lee B.I."/>
            <person name="Makabe K.W."/>
            <person name="Manohar C."/>
            <person name="Matassi G."/>
            <person name="Medina M."/>
            <person name="Mochizuki Y."/>
            <person name="Mount S."/>
            <person name="Morishita T."/>
            <person name="Miura S."/>
            <person name="Nakayama A."/>
            <person name="Nishizaka S."/>
            <person name="Nomoto H."/>
            <person name="Ohta F."/>
            <person name="Oishi K."/>
            <person name="Rigoutsos I."/>
            <person name="Sano M."/>
            <person name="Sasaki A."/>
            <person name="Sasakura Y."/>
            <person name="Shoguchi E."/>
            <person name="Shin-i T."/>
            <person name="Spagnuolo A."/>
            <person name="Stainier D."/>
            <person name="Suzuki M.M."/>
            <person name="Tassy O."/>
            <person name="Takatori N."/>
            <person name="Tokuoka M."/>
            <person name="Yagi K."/>
            <person name="Yoshizaki F."/>
            <person name="Wada S."/>
            <person name="Zhang C."/>
            <person name="Hyatt P.D."/>
            <person name="Larimer F."/>
            <person name="Detter C."/>
            <person name="Doggett N."/>
            <person name="Glavina T."/>
            <person name="Hawkins T."/>
            <person name="Richardson P."/>
            <person name="Lucas S."/>
            <person name="Kohara Y."/>
            <person name="Levine M."/>
            <person name="Satoh N."/>
            <person name="Rokhsar D.S."/>
        </authorList>
    </citation>
    <scope>NUCLEOTIDE SEQUENCE [LARGE SCALE GENOMIC DNA]</scope>
</reference>
<feature type="transmembrane region" description="Helical" evidence="1">
    <location>
        <begin position="74"/>
        <end position="97"/>
    </location>
</feature>
<sequence>MNKGNLWRPLTWCAAVWTEICKVTLSSQHTWDLRVRLCWGVNTGCGTAISAVTSLPTNFPGTTTATIQSRGTSWIGAVIASTVAVCLVVLVYSFSFAHFSSRRRMMDDDVCLNFHRRRQILRNITEDVCRRSNSALTVRPDLPTESRRFRTYPGKSNRLTVPR</sequence>
<proteinExistence type="predicted"/>
<keyword evidence="3" id="KW-1185">Reference proteome</keyword>
<reference evidence="2" key="3">
    <citation type="submission" date="2025-09" db="UniProtKB">
        <authorList>
            <consortium name="Ensembl"/>
        </authorList>
    </citation>
    <scope>IDENTIFICATION</scope>
</reference>
<evidence type="ECO:0000313" key="3">
    <source>
        <dbReference type="Proteomes" id="UP000008144"/>
    </source>
</evidence>
<dbReference type="AlphaFoldDB" id="H2XJR8"/>
<protein>
    <submittedName>
        <fullName evidence="2">Uncharacterized protein</fullName>
    </submittedName>
</protein>
<keyword evidence="1" id="KW-0812">Transmembrane</keyword>
<organism evidence="2 3">
    <name type="scientific">Ciona intestinalis</name>
    <name type="common">Transparent sea squirt</name>
    <name type="synonym">Ascidia intestinalis</name>
    <dbReference type="NCBI Taxonomy" id="7719"/>
    <lineage>
        <taxon>Eukaryota</taxon>
        <taxon>Metazoa</taxon>
        <taxon>Chordata</taxon>
        <taxon>Tunicata</taxon>
        <taxon>Ascidiacea</taxon>
        <taxon>Phlebobranchia</taxon>
        <taxon>Cionidae</taxon>
        <taxon>Ciona</taxon>
    </lineage>
</organism>
<name>H2XJR8_CIOIN</name>
<dbReference type="GeneTree" id="ENSGT00660000097333"/>
<evidence type="ECO:0000313" key="2">
    <source>
        <dbReference type="Ensembl" id="ENSCINP00000029900.1"/>
    </source>
</evidence>
<dbReference type="Ensembl" id="ENSCINT00000031860.1">
    <property type="protein sequence ID" value="ENSCINP00000029900.1"/>
    <property type="gene ID" value="ENSCING00000019403.1"/>
</dbReference>
<reference evidence="2" key="2">
    <citation type="submission" date="2025-08" db="UniProtKB">
        <authorList>
            <consortium name="Ensembl"/>
        </authorList>
    </citation>
    <scope>IDENTIFICATION</scope>
</reference>
<dbReference type="OMA" id="DVCLNFH"/>
<dbReference type="InParanoid" id="H2XJR8"/>
<accession>H2XJR8</accession>
<dbReference type="HOGENOM" id="CLU_1626460_0_0_1"/>
<evidence type="ECO:0000256" key="1">
    <source>
        <dbReference type="SAM" id="Phobius"/>
    </source>
</evidence>